<dbReference type="Proteomes" id="UP001153331">
    <property type="component" value="Unassembled WGS sequence"/>
</dbReference>
<protein>
    <submittedName>
        <fullName evidence="1">Uncharacterized protein</fullName>
    </submittedName>
</protein>
<evidence type="ECO:0000313" key="2">
    <source>
        <dbReference type="Proteomes" id="UP001153331"/>
    </source>
</evidence>
<reference evidence="1" key="1">
    <citation type="submission" date="2022-11" db="EMBL/GenBank/DDBJ databases">
        <title>Genome Sequence of Boeremia exigua.</title>
        <authorList>
            <person name="Buettner E."/>
        </authorList>
    </citation>
    <scope>NUCLEOTIDE SEQUENCE</scope>
    <source>
        <strain evidence="1">CU02</strain>
    </source>
</reference>
<sequence length="126" mass="13837">MSDLGHWPTARVNGRHCSRDPNVGELARALVDTARGILVWGWGKVATGFASSYHLIPQQSTPAILSFIAAPVSLFVAAEVQKMRGGQKDCRNVAEPVGKMSTRPEASERSRWNEQRIEPVITTLLK</sequence>
<accession>A0ACC2I768</accession>
<name>A0ACC2I768_9PLEO</name>
<organism evidence="1 2">
    <name type="scientific">Boeremia exigua</name>
    <dbReference type="NCBI Taxonomy" id="749465"/>
    <lineage>
        <taxon>Eukaryota</taxon>
        <taxon>Fungi</taxon>
        <taxon>Dikarya</taxon>
        <taxon>Ascomycota</taxon>
        <taxon>Pezizomycotina</taxon>
        <taxon>Dothideomycetes</taxon>
        <taxon>Pleosporomycetidae</taxon>
        <taxon>Pleosporales</taxon>
        <taxon>Pleosporineae</taxon>
        <taxon>Didymellaceae</taxon>
        <taxon>Boeremia</taxon>
    </lineage>
</organism>
<dbReference type="EMBL" id="JAPHNI010000448">
    <property type="protein sequence ID" value="KAJ8110978.1"/>
    <property type="molecule type" value="Genomic_DNA"/>
</dbReference>
<proteinExistence type="predicted"/>
<evidence type="ECO:0000313" key="1">
    <source>
        <dbReference type="EMBL" id="KAJ8110978.1"/>
    </source>
</evidence>
<keyword evidence="2" id="KW-1185">Reference proteome</keyword>
<comment type="caution">
    <text evidence="1">The sequence shown here is derived from an EMBL/GenBank/DDBJ whole genome shotgun (WGS) entry which is preliminary data.</text>
</comment>
<gene>
    <name evidence="1" type="ORF">OPT61_g6318</name>
</gene>